<dbReference type="Proteomes" id="UP000789525">
    <property type="component" value="Unassembled WGS sequence"/>
</dbReference>
<protein>
    <submittedName>
        <fullName evidence="1">5298_t:CDS:1</fullName>
    </submittedName>
</protein>
<evidence type="ECO:0000313" key="2">
    <source>
        <dbReference type="Proteomes" id="UP000789525"/>
    </source>
</evidence>
<feature type="non-terminal residue" evidence="1">
    <location>
        <position position="1188"/>
    </location>
</feature>
<gene>
    <name evidence="1" type="ORF">ACOLOM_LOCUS8493</name>
</gene>
<organism evidence="1 2">
    <name type="scientific">Acaulospora colombiana</name>
    <dbReference type="NCBI Taxonomy" id="27376"/>
    <lineage>
        <taxon>Eukaryota</taxon>
        <taxon>Fungi</taxon>
        <taxon>Fungi incertae sedis</taxon>
        <taxon>Mucoromycota</taxon>
        <taxon>Glomeromycotina</taxon>
        <taxon>Glomeromycetes</taxon>
        <taxon>Diversisporales</taxon>
        <taxon>Acaulosporaceae</taxon>
        <taxon>Acaulospora</taxon>
    </lineage>
</organism>
<evidence type="ECO:0000313" key="1">
    <source>
        <dbReference type="EMBL" id="CAG8658264.1"/>
    </source>
</evidence>
<dbReference type="EMBL" id="CAJVPT010022056">
    <property type="protein sequence ID" value="CAG8658264.1"/>
    <property type="molecule type" value="Genomic_DNA"/>
</dbReference>
<reference evidence="1" key="1">
    <citation type="submission" date="2021-06" db="EMBL/GenBank/DDBJ databases">
        <authorList>
            <person name="Kallberg Y."/>
            <person name="Tangrot J."/>
            <person name="Rosling A."/>
        </authorList>
    </citation>
    <scope>NUCLEOTIDE SEQUENCE</scope>
    <source>
        <strain evidence="1">CL356</strain>
    </source>
</reference>
<accession>A0ACA9NL99</accession>
<feature type="non-terminal residue" evidence="1">
    <location>
        <position position="1"/>
    </location>
</feature>
<comment type="caution">
    <text evidence="1">The sequence shown here is derived from an EMBL/GenBank/DDBJ whole genome shotgun (WGS) entry which is preliminary data.</text>
</comment>
<sequence>RQTASTLSPSTAAQTKRRGVFSSTKTCLKTRFQSETIYFTTILFASDGKVLVTSGSKVFPTIEVIRNNKLFGNLEDDSDEFSHAMRTSLDWTISDDTLSDTDSLHSNSSTGESTDSTSQNYHYNDHDNLWSRSFSQASLKLKGELSLESLGTMYEHVVSMNLTKSKFIVTIQHVPNGVKEEISPDLIKAGILKWKNSDEISNIYQKDPHPVWINYIDSWCSRQAKLLPGLYLGVLYTESTLQGIKILVPKGRKQLIPLDKIRDEATITPEEASWIKSLTCLSQDCFIDLASSTRVDENVSNLGQFQASFVDSYNRLQRETNLTWEVSDIYNEQTVDIYLDSQTNRPYTMMNELEDNIIDQYGTSHGDLYLDHNAKIGPKSSTFSKRSSKLSQQINLGFDENEEKSTLPNFPESHKAELELCDGGAKLSANNSDNEIDHIDHKMVYEEDISNTIDDKGVGNEIKFKGKDVAMHKNNAVESEEEEEVMSNVKSSNSTGVATSVAEEATSALASILSFNNINSIRPFARIVLIVKPMRQPHQIRDAYVSGSCMLYPFPLYDALQHATFNASLYACSRRSMQILQASRVYFTRELVRHLQNIDNFSEVNEQNIEDYFFDPDEFLKIPDEARKIQQALDIIRDEVVTLRQQWNIASWTMTAIEWDRQRTMQSYNFGGRPMTLNVSSRNSSQSRAASVHNVHLSNSCSEDNDENSEAKGAKVIKNDATLQIEFLRDLMYHAPDRAWNHIRFLGIPLPTFNNNLEAISGDSRINKQKKQNNKSSSNTPKGTTCKPPPPILMSYLSSLPALTPMVPEKKRLSTSSAISSSSSNSINSNNSTTAPPLLPVRKQSASRRLMKTLGLVGRGQQNTEPELPPIPNQLIANHKENGKRKLSSKRARGLHDKSGAEDNEESIIINVPLTTSPLLAPSFLGSNEKIGDELEVDQNVIRVDNASESVDNSQNYHSVQDVEKNIDSKDLVTESVESRQEIDAQNNIEPQHKHVPFEIKIISDESLEITTNESTISTVGNTIVAPEAVSMVDSEAFFEGAAGVDTNENNSEDYSNYVGKDPTELLSSTNVDKANSDAKEPTATTVEINDQSNVEDEMHQEAIDAIIDAIIDVNCEVSKPLEEDTENLIASLSNNSQTLSINSTSTSASTTTTTSATDTPLSSRASSSPSTPQPPPPPSSPINESNH</sequence>
<name>A0ACA9NL99_9GLOM</name>
<keyword evidence="2" id="KW-1185">Reference proteome</keyword>
<proteinExistence type="predicted"/>